<reference evidence="1" key="1">
    <citation type="submission" date="2020-12" db="EMBL/GenBank/DDBJ databases">
        <title>WGS assembly of Carya illinoinensis cv. Pawnee.</title>
        <authorList>
            <person name="Platts A."/>
            <person name="Shu S."/>
            <person name="Wright S."/>
            <person name="Barry K."/>
            <person name="Edger P."/>
            <person name="Pires J.C."/>
            <person name="Schmutz J."/>
        </authorList>
    </citation>
    <scope>NUCLEOTIDE SEQUENCE</scope>
    <source>
        <tissue evidence="1">Leaf</tissue>
    </source>
</reference>
<proteinExistence type="predicted"/>
<dbReference type="Proteomes" id="UP000811609">
    <property type="component" value="Chromosome 14"/>
</dbReference>
<organism evidence="1 2">
    <name type="scientific">Carya illinoinensis</name>
    <name type="common">Pecan</name>
    <dbReference type="NCBI Taxonomy" id="32201"/>
    <lineage>
        <taxon>Eukaryota</taxon>
        <taxon>Viridiplantae</taxon>
        <taxon>Streptophyta</taxon>
        <taxon>Embryophyta</taxon>
        <taxon>Tracheophyta</taxon>
        <taxon>Spermatophyta</taxon>
        <taxon>Magnoliopsida</taxon>
        <taxon>eudicotyledons</taxon>
        <taxon>Gunneridae</taxon>
        <taxon>Pentapetalae</taxon>
        <taxon>rosids</taxon>
        <taxon>fabids</taxon>
        <taxon>Fagales</taxon>
        <taxon>Juglandaceae</taxon>
        <taxon>Carya</taxon>
    </lineage>
</organism>
<dbReference type="EMBL" id="CM031822">
    <property type="protein sequence ID" value="KAG6629860.1"/>
    <property type="molecule type" value="Genomic_DNA"/>
</dbReference>
<comment type="caution">
    <text evidence="1">The sequence shown here is derived from an EMBL/GenBank/DDBJ whole genome shotgun (WGS) entry which is preliminary data.</text>
</comment>
<gene>
    <name evidence="1" type="ORF">CIPAW_14G114500</name>
</gene>
<dbReference type="AlphaFoldDB" id="A0A8T1NM40"/>
<evidence type="ECO:0000313" key="1">
    <source>
        <dbReference type="EMBL" id="KAG6629860.1"/>
    </source>
</evidence>
<protein>
    <submittedName>
        <fullName evidence="1">Uncharacterized protein</fullName>
    </submittedName>
</protein>
<accession>A0A8T1NM40</accession>
<name>A0A8T1NM40_CARIL</name>
<sequence length="30" mass="3743">MQKLQFEYSVLKNQLEYLFRLEQQIRAARV</sequence>
<evidence type="ECO:0000313" key="2">
    <source>
        <dbReference type="Proteomes" id="UP000811609"/>
    </source>
</evidence>
<keyword evidence="2" id="KW-1185">Reference proteome</keyword>